<feature type="domain" description="Isopenicillin N synthase-like Fe(2+) 2OG dioxygenase" evidence="1">
    <location>
        <begin position="31"/>
        <end position="65"/>
    </location>
</feature>
<dbReference type="Gene3D" id="2.60.120.330">
    <property type="entry name" value="B-lactam Antibiotic, Isopenicillin N Synthase, Chain"/>
    <property type="match status" value="1"/>
</dbReference>
<dbReference type="InterPro" id="IPR027443">
    <property type="entry name" value="IPNS-like_sf"/>
</dbReference>
<dbReference type="OMA" id="CSHLFIT"/>
<reference evidence="2" key="1">
    <citation type="submission" date="2021-03" db="EMBL/GenBank/DDBJ databases">
        <authorList>
            <consortium name="Genoscope - CEA"/>
            <person name="William W."/>
        </authorList>
    </citation>
    <scope>NUCLEOTIDE SEQUENCE</scope>
    <source>
        <strain evidence="2">Doubled-haploid Pahang</strain>
    </source>
</reference>
<dbReference type="SUPFAM" id="SSF51197">
    <property type="entry name" value="Clavaminate synthase-like"/>
    <property type="match status" value="1"/>
</dbReference>
<evidence type="ECO:0000313" key="3">
    <source>
        <dbReference type="EnsemblPlants" id="Ma10_p02410.1"/>
    </source>
</evidence>
<name>A0A804KRR6_MUSAM</name>
<proteinExistence type="predicted"/>
<dbReference type="Gramene" id="Ma10_t02410.1">
    <property type="protein sequence ID" value="Ma10_p02410.1"/>
    <property type="gene ID" value="Ma10_g02410"/>
</dbReference>
<dbReference type="EnsemblPlants" id="Ma10_t02410.1">
    <property type="protein sequence ID" value="Ma10_p02410.1"/>
    <property type="gene ID" value="Ma10_g02410"/>
</dbReference>
<dbReference type="AlphaFoldDB" id="A0A804KRR6"/>
<protein>
    <submittedName>
        <fullName evidence="2">(wild Malaysian banana) hypothetical protein</fullName>
    </submittedName>
</protein>
<dbReference type="InterPro" id="IPR044861">
    <property type="entry name" value="IPNS-like_FE2OG_OXY"/>
</dbReference>
<evidence type="ECO:0000259" key="1">
    <source>
        <dbReference type="Pfam" id="PF03171"/>
    </source>
</evidence>
<accession>A0A804KRR6</accession>
<gene>
    <name evidence="2" type="ORF">GSMUA_101320.1</name>
</gene>
<sequence length="91" mass="10749">MFYSRMPTFDVPKFSMEFVAHRYIYIYFFSFVQIMSNDEYKSVEHRVLANPHQEARVSVATFFNPGKRGESVFYGPLPELLSPVKPARYKL</sequence>
<dbReference type="FunCoup" id="A0A804KRR6">
    <property type="interactions" value="5"/>
</dbReference>
<evidence type="ECO:0000313" key="2">
    <source>
        <dbReference type="EMBL" id="CAG1852269.1"/>
    </source>
</evidence>
<dbReference type="EMBL" id="HG996476">
    <property type="protein sequence ID" value="CAG1852269.1"/>
    <property type="molecule type" value="Genomic_DNA"/>
</dbReference>
<organism evidence="3 4">
    <name type="scientific">Musa acuminata subsp. malaccensis</name>
    <name type="common">Wild banana</name>
    <name type="synonym">Musa malaccensis</name>
    <dbReference type="NCBI Taxonomy" id="214687"/>
    <lineage>
        <taxon>Eukaryota</taxon>
        <taxon>Viridiplantae</taxon>
        <taxon>Streptophyta</taxon>
        <taxon>Embryophyta</taxon>
        <taxon>Tracheophyta</taxon>
        <taxon>Spermatophyta</taxon>
        <taxon>Magnoliopsida</taxon>
        <taxon>Liliopsida</taxon>
        <taxon>Zingiberales</taxon>
        <taxon>Musaceae</taxon>
        <taxon>Musa</taxon>
    </lineage>
</organism>
<dbReference type="Proteomes" id="UP000012960">
    <property type="component" value="Unplaced"/>
</dbReference>
<dbReference type="Pfam" id="PF03171">
    <property type="entry name" value="2OG-FeII_Oxy"/>
    <property type="match status" value="1"/>
</dbReference>
<evidence type="ECO:0000313" key="4">
    <source>
        <dbReference type="Proteomes" id="UP000012960"/>
    </source>
</evidence>
<reference evidence="3" key="2">
    <citation type="submission" date="2021-05" db="UniProtKB">
        <authorList>
            <consortium name="EnsemblPlants"/>
        </authorList>
    </citation>
    <scope>IDENTIFICATION</scope>
    <source>
        <strain evidence="3">subsp. malaccensis</strain>
    </source>
</reference>
<keyword evidence="4" id="KW-1185">Reference proteome</keyword>
<dbReference type="InParanoid" id="A0A804KRR6"/>